<sequence length="711" mass="78528">MFISVKKTSVRQFALSLACLLTVCVAHPKWALAHGFAEDHSFGLVTLPETPGLVGRRASIVVDQEAAIQLGKALFWDVNVGSDGIACASCHFHAGADRRTRNQINSGQRHTTDTESAKRFEIGGPDYELKASDFPFFRLSDPADKNSEVLFATDNAVGSSGAFTRVFESAQETGDGIDQCTPQNSDIFHANGLNTRQVTNRNTPTVINAAFNFRNFWDGRANNIFNGVSGFGHRDPNAKVWVTGKGRRARQIGLYLEHASLASQAVEPPLDMIEMSCQGRTFSEIGKKLVRRRPLETQLVHAEDSVLGVVRHESGKGLNSTYGELIEKAFHRKFWQGNADFGVSNTGEPYSHIEANFAFFFGLAIQLYENTLISDQAPFDQPLDDEGYPYGFTAQQKEGLDVFFDAHCQNCHSGPTFSAAINPQSYFSGRRKPRYYRLVDRTVLGAQTSGVGIDKTLMDIGFFNTSVTPDDYDVGLGGKDPFGNPLSFSEQYLSVLANPSAAMVDPVRVVACEFVESFVKDFEFGDSETIPDRRFGRGPVCGGRTLRSLARVPSPAVVEAEMRKPYNGRLSTLTKGAFKVPTLRNIELTGPYMHNGSMKSLEEVVEFYNRGGNIQNRRHAGTLVFDQGFSEVEKASLVAFMKTLTDERVRWEKAPFDHPELWVPHGHEEGVGGQIDPSLAEDKFLYVPPVGRNGRTVDQGPLKPFDSFLQP</sequence>
<keyword evidence="10" id="KW-1185">Reference proteome</keyword>
<dbReference type="PROSITE" id="PS51007">
    <property type="entry name" value="CYTC"/>
    <property type="match status" value="1"/>
</dbReference>
<dbReference type="GO" id="GO:0046872">
    <property type="term" value="F:metal ion binding"/>
    <property type="evidence" value="ECO:0007669"/>
    <property type="project" value="UniProtKB-KW"/>
</dbReference>
<dbReference type="InterPro" id="IPR051395">
    <property type="entry name" value="Cytochrome_c_Peroxidase/MauG"/>
</dbReference>
<dbReference type="RefSeq" id="WP_017840048.1">
    <property type="nucleotide sequence ID" value="NZ_CP035467.1"/>
</dbReference>
<dbReference type="GO" id="GO:0030313">
    <property type="term" value="C:cell envelope"/>
    <property type="evidence" value="ECO:0007669"/>
    <property type="project" value="UniProtKB-SubCell"/>
</dbReference>
<dbReference type="GO" id="GO:0004130">
    <property type="term" value="F:cytochrome-c peroxidase activity"/>
    <property type="evidence" value="ECO:0007669"/>
    <property type="project" value="TreeGrafter"/>
</dbReference>
<dbReference type="Gene3D" id="1.10.760.10">
    <property type="entry name" value="Cytochrome c-like domain"/>
    <property type="match status" value="2"/>
</dbReference>
<dbReference type="OrthoDB" id="9805202at2"/>
<dbReference type="PANTHER" id="PTHR30600">
    <property type="entry name" value="CYTOCHROME C PEROXIDASE-RELATED"/>
    <property type="match status" value="1"/>
</dbReference>
<comment type="subcellular location">
    <subcellularLocation>
        <location evidence="1">Cell envelope</location>
    </subcellularLocation>
</comment>
<protein>
    <submittedName>
        <fullName evidence="9">Conjugal transfer protein</fullName>
    </submittedName>
</protein>
<keyword evidence="3 6" id="KW-0479">Metal-binding</keyword>
<dbReference type="InterPro" id="IPR036909">
    <property type="entry name" value="Cyt_c-like_dom_sf"/>
</dbReference>
<feature type="signal peptide" evidence="7">
    <location>
        <begin position="1"/>
        <end position="33"/>
    </location>
</feature>
<feature type="chain" id="PRO_5020727066" evidence="7">
    <location>
        <begin position="34"/>
        <end position="711"/>
    </location>
</feature>
<evidence type="ECO:0000256" key="2">
    <source>
        <dbReference type="ARBA" id="ARBA00022617"/>
    </source>
</evidence>
<gene>
    <name evidence="9" type="ORF">EQU24_07675</name>
</gene>
<keyword evidence="2 6" id="KW-0349">Heme</keyword>
<accession>A0A4V1IJP6</accession>
<feature type="domain" description="Cytochrome c" evidence="8">
    <location>
        <begin position="394"/>
        <end position="645"/>
    </location>
</feature>
<evidence type="ECO:0000256" key="6">
    <source>
        <dbReference type="PROSITE-ProRule" id="PRU00433"/>
    </source>
</evidence>
<dbReference type="Pfam" id="PF03150">
    <property type="entry name" value="CCP_MauG"/>
    <property type="match status" value="1"/>
</dbReference>
<evidence type="ECO:0000256" key="1">
    <source>
        <dbReference type="ARBA" id="ARBA00004196"/>
    </source>
</evidence>
<evidence type="ECO:0000256" key="4">
    <source>
        <dbReference type="ARBA" id="ARBA00023002"/>
    </source>
</evidence>
<dbReference type="AlphaFoldDB" id="A0A4V1IJP6"/>
<proteinExistence type="predicted"/>
<evidence type="ECO:0000256" key="3">
    <source>
        <dbReference type="ARBA" id="ARBA00022723"/>
    </source>
</evidence>
<dbReference type="STRING" id="675511.GCA_000341735_01490"/>
<dbReference type="InterPro" id="IPR009056">
    <property type="entry name" value="Cyt_c-like_dom"/>
</dbReference>
<dbReference type="KEGG" id="mbur:EQU24_07675"/>
<evidence type="ECO:0000256" key="5">
    <source>
        <dbReference type="ARBA" id="ARBA00023004"/>
    </source>
</evidence>
<keyword evidence="5 6" id="KW-0408">Iron</keyword>
<evidence type="ECO:0000256" key="7">
    <source>
        <dbReference type="SAM" id="SignalP"/>
    </source>
</evidence>
<dbReference type="GO" id="GO:0020037">
    <property type="term" value="F:heme binding"/>
    <property type="evidence" value="ECO:0007669"/>
    <property type="project" value="InterPro"/>
</dbReference>
<evidence type="ECO:0000259" key="8">
    <source>
        <dbReference type="PROSITE" id="PS51007"/>
    </source>
</evidence>
<evidence type="ECO:0000313" key="10">
    <source>
        <dbReference type="Proteomes" id="UP000305881"/>
    </source>
</evidence>
<dbReference type="GO" id="GO:0009055">
    <property type="term" value="F:electron transfer activity"/>
    <property type="evidence" value="ECO:0007669"/>
    <property type="project" value="InterPro"/>
</dbReference>
<dbReference type="Proteomes" id="UP000305881">
    <property type="component" value="Chromosome"/>
</dbReference>
<keyword evidence="7" id="KW-0732">Signal</keyword>
<dbReference type="EMBL" id="CP035467">
    <property type="protein sequence ID" value="QCW82135.1"/>
    <property type="molecule type" value="Genomic_DNA"/>
</dbReference>
<reference evidence="10" key="1">
    <citation type="journal article" date="2019" name="J. Bacteriol.">
        <title>A Mutagenic Screen Identifies a TonB-Dependent Receptor Required for the Lanthanide Metal Switch in the Type I Methanotroph 'Methylotuvimicrobium buryatense' 5GB1C.</title>
        <authorList>
            <person name="Groom J.D."/>
            <person name="Ford S.M."/>
            <person name="Pesesky M.W."/>
            <person name="Lidstrom M.E."/>
        </authorList>
    </citation>
    <scope>NUCLEOTIDE SEQUENCE [LARGE SCALE GENOMIC DNA]</scope>
    <source>
        <strain evidence="10">5GB1C</strain>
    </source>
</reference>
<keyword evidence="4" id="KW-0560">Oxidoreductase</keyword>
<evidence type="ECO:0000313" key="9">
    <source>
        <dbReference type="EMBL" id="QCW82135.1"/>
    </source>
</evidence>
<name>A0A4V1IJP6_METBY</name>
<organism evidence="9 10">
    <name type="scientific">Methylotuvimicrobium buryatense</name>
    <name type="common">Methylomicrobium buryatense</name>
    <dbReference type="NCBI Taxonomy" id="95641"/>
    <lineage>
        <taxon>Bacteria</taxon>
        <taxon>Pseudomonadati</taxon>
        <taxon>Pseudomonadota</taxon>
        <taxon>Gammaproteobacteria</taxon>
        <taxon>Methylococcales</taxon>
        <taxon>Methylococcaceae</taxon>
        <taxon>Methylotuvimicrobium</taxon>
    </lineage>
</organism>
<dbReference type="SUPFAM" id="SSF46626">
    <property type="entry name" value="Cytochrome c"/>
    <property type="match status" value="2"/>
</dbReference>
<dbReference type="PANTHER" id="PTHR30600:SF9">
    <property type="entry name" value="BLR7738 PROTEIN"/>
    <property type="match status" value="1"/>
</dbReference>
<dbReference type="InterPro" id="IPR004852">
    <property type="entry name" value="Di-haem_cyt_c_peroxidsae"/>
</dbReference>